<dbReference type="GO" id="GO:0016787">
    <property type="term" value="F:hydrolase activity"/>
    <property type="evidence" value="ECO:0007669"/>
    <property type="project" value="UniProtKB-KW"/>
</dbReference>
<evidence type="ECO:0000313" key="3">
    <source>
        <dbReference type="Proteomes" id="UP000281547"/>
    </source>
</evidence>
<keyword evidence="2" id="KW-0378">Hydrolase</keyword>
<dbReference type="OrthoDB" id="9798884at2"/>
<reference evidence="2 3" key="1">
    <citation type="journal article" date="2016" name="Int. J. Syst. Evol. Microbiol.">
        <title>Arsenicitalea aurantiaca gen. nov., sp. nov., a new member of the family Hyphomicrobiaceae, isolated from high-arsenic sediment.</title>
        <authorList>
            <person name="Mu Y."/>
            <person name="Zhou L."/>
            <person name="Zeng X.C."/>
            <person name="Liu L."/>
            <person name="Pan Y."/>
            <person name="Chen X."/>
            <person name="Wang J."/>
            <person name="Li S."/>
            <person name="Li W.J."/>
            <person name="Wang Y."/>
        </authorList>
    </citation>
    <scope>NUCLEOTIDE SEQUENCE [LARGE SCALE GENOMIC DNA]</scope>
    <source>
        <strain evidence="2 3">42-50</strain>
    </source>
</reference>
<evidence type="ECO:0000313" key="2">
    <source>
        <dbReference type="EMBL" id="RUT34622.1"/>
    </source>
</evidence>
<dbReference type="SUPFAM" id="SSF53474">
    <property type="entry name" value="alpha/beta-Hydrolases"/>
    <property type="match status" value="1"/>
</dbReference>
<dbReference type="PANTHER" id="PTHR12277">
    <property type="entry name" value="ALPHA/BETA HYDROLASE DOMAIN-CONTAINING PROTEIN"/>
    <property type="match status" value="1"/>
</dbReference>
<gene>
    <name evidence="2" type="ORF">EMQ25_01265</name>
</gene>
<dbReference type="EMBL" id="RZNJ01000001">
    <property type="protein sequence ID" value="RUT34622.1"/>
    <property type="molecule type" value="Genomic_DNA"/>
</dbReference>
<keyword evidence="1" id="KW-1133">Transmembrane helix</keyword>
<comment type="caution">
    <text evidence="2">The sequence shown here is derived from an EMBL/GenBank/DDBJ whole genome shotgun (WGS) entry which is preliminary data.</text>
</comment>
<dbReference type="InterPro" id="IPR029058">
    <property type="entry name" value="AB_hydrolase_fold"/>
</dbReference>
<dbReference type="AlphaFoldDB" id="A0A433XKK3"/>
<keyword evidence="3" id="KW-1185">Reference proteome</keyword>
<protein>
    <submittedName>
        <fullName evidence="2">Alpha/beta hydrolase</fullName>
    </submittedName>
</protein>
<feature type="transmembrane region" description="Helical" evidence="1">
    <location>
        <begin position="7"/>
        <end position="29"/>
    </location>
</feature>
<dbReference type="PANTHER" id="PTHR12277:SF81">
    <property type="entry name" value="PROTEIN ABHD13"/>
    <property type="match status" value="1"/>
</dbReference>
<evidence type="ECO:0000256" key="1">
    <source>
        <dbReference type="SAM" id="Phobius"/>
    </source>
</evidence>
<accession>A0A433XKK3</accession>
<sequence length="270" mass="29263">MTVLKRLAAILIGLIAILYLGATGLLFFLQRDFQYAPAGEVFEPQAVGFSGEVVTIPTGGDEIVTGWYAPPRDGMPVILYFKGNAGSFSAEHVRYRAFSEAGYGVLAFDYRGFPASPGVLSEENILADALSAYDWLAREGHPILIWGRSLGSGPASYVASVREAEALLLETPFYSAVSVAGERYGFLPVGWLMHDQFRVDQWIGEVAEPVFVAHGTADEVISVGNGERVFAAAPNAVELWIEPGGTHGDLWARGIWERARAFFESVNRGG</sequence>
<keyword evidence="1" id="KW-0472">Membrane</keyword>
<proteinExistence type="predicted"/>
<dbReference type="Proteomes" id="UP000281547">
    <property type="component" value="Unassembled WGS sequence"/>
</dbReference>
<organism evidence="2 3">
    <name type="scientific">Arsenicitalea aurantiaca</name>
    <dbReference type="NCBI Taxonomy" id="1783274"/>
    <lineage>
        <taxon>Bacteria</taxon>
        <taxon>Pseudomonadati</taxon>
        <taxon>Pseudomonadota</taxon>
        <taxon>Alphaproteobacteria</taxon>
        <taxon>Hyphomicrobiales</taxon>
        <taxon>Devosiaceae</taxon>
        <taxon>Arsenicitalea</taxon>
    </lineage>
</organism>
<dbReference type="RefSeq" id="WP_127186741.1">
    <property type="nucleotide sequence ID" value="NZ_RZNJ01000001.1"/>
</dbReference>
<keyword evidence="1" id="KW-0812">Transmembrane</keyword>
<dbReference type="Gene3D" id="3.40.50.1820">
    <property type="entry name" value="alpha/beta hydrolase"/>
    <property type="match status" value="1"/>
</dbReference>
<name>A0A433XKK3_9HYPH</name>